<dbReference type="SUPFAM" id="SSF51261">
    <property type="entry name" value="Duplicated hybrid motif"/>
    <property type="match status" value="1"/>
</dbReference>
<dbReference type="CDD" id="cd12797">
    <property type="entry name" value="M23_peptidase"/>
    <property type="match status" value="1"/>
</dbReference>
<feature type="domain" description="M23ase beta-sheet core" evidence="9">
    <location>
        <begin position="546"/>
        <end position="643"/>
    </location>
</feature>
<evidence type="ECO:0000313" key="11">
    <source>
        <dbReference type="Proteomes" id="UP000606044"/>
    </source>
</evidence>
<dbReference type="GO" id="GO:0046872">
    <property type="term" value="F:metal ion binding"/>
    <property type="evidence" value="ECO:0007669"/>
    <property type="project" value="UniProtKB-KW"/>
</dbReference>
<evidence type="ECO:0000313" key="10">
    <source>
        <dbReference type="EMBL" id="GGF81157.1"/>
    </source>
</evidence>
<evidence type="ECO:0000256" key="6">
    <source>
        <dbReference type="ARBA" id="ARBA00023049"/>
    </source>
</evidence>
<keyword evidence="8" id="KW-1133">Transmembrane helix</keyword>
<keyword evidence="11" id="KW-1185">Reference proteome</keyword>
<dbReference type="AlphaFoldDB" id="A0A917CCV0"/>
<dbReference type="GO" id="GO:0006508">
    <property type="term" value="P:proteolysis"/>
    <property type="evidence" value="ECO:0007669"/>
    <property type="project" value="UniProtKB-KW"/>
</dbReference>
<dbReference type="PANTHER" id="PTHR21666:SF288">
    <property type="entry name" value="CELL DIVISION PROTEIN YTFB"/>
    <property type="match status" value="1"/>
</dbReference>
<evidence type="ECO:0000256" key="2">
    <source>
        <dbReference type="ARBA" id="ARBA00022670"/>
    </source>
</evidence>
<keyword evidence="8" id="KW-0812">Transmembrane</keyword>
<dbReference type="RefSeq" id="WP_188583111.1">
    <property type="nucleotide sequence ID" value="NZ_BMCT01000008.1"/>
</dbReference>
<reference evidence="10" key="2">
    <citation type="submission" date="2020-09" db="EMBL/GenBank/DDBJ databases">
        <authorList>
            <person name="Sun Q."/>
            <person name="Sedlacek I."/>
        </authorList>
    </citation>
    <scope>NUCLEOTIDE SEQUENCE</scope>
    <source>
        <strain evidence="10">CCM 7897</strain>
    </source>
</reference>
<feature type="compositionally biased region" description="Pro residues" evidence="7">
    <location>
        <begin position="218"/>
        <end position="235"/>
    </location>
</feature>
<dbReference type="Proteomes" id="UP000606044">
    <property type="component" value="Unassembled WGS sequence"/>
</dbReference>
<dbReference type="GO" id="GO:0004222">
    <property type="term" value="F:metalloendopeptidase activity"/>
    <property type="evidence" value="ECO:0007669"/>
    <property type="project" value="TreeGrafter"/>
</dbReference>
<feature type="region of interest" description="Disordered" evidence="7">
    <location>
        <begin position="214"/>
        <end position="243"/>
    </location>
</feature>
<feature type="region of interest" description="Disordered" evidence="7">
    <location>
        <begin position="149"/>
        <end position="195"/>
    </location>
</feature>
<dbReference type="Gene3D" id="2.70.70.10">
    <property type="entry name" value="Glucose Permease (Domain IIA)"/>
    <property type="match status" value="1"/>
</dbReference>
<keyword evidence="6" id="KW-0482">Metalloprotease</keyword>
<protein>
    <recommendedName>
        <fullName evidence="9">M23ase beta-sheet core domain-containing protein</fullName>
    </recommendedName>
</protein>
<reference evidence="10" key="1">
    <citation type="journal article" date="2014" name="Int. J. Syst. Evol. Microbiol.">
        <title>Complete genome sequence of Corynebacterium casei LMG S-19264T (=DSM 44701T), isolated from a smear-ripened cheese.</title>
        <authorList>
            <consortium name="US DOE Joint Genome Institute (JGI-PGF)"/>
            <person name="Walter F."/>
            <person name="Albersmeier A."/>
            <person name="Kalinowski J."/>
            <person name="Ruckert C."/>
        </authorList>
    </citation>
    <scope>NUCLEOTIDE SEQUENCE</scope>
    <source>
        <strain evidence="10">CCM 7897</strain>
    </source>
</reference>
<keyword evidence="8" id="KW-0472">Membrane</keyword>
<keyword evidence="3" id="KW-0479">Metal-binding</keyword>
<dbReference type="EMBL" id="BMCT01000008">
    <property type="protein sequence ID" value="GGF81157.1"/>
    <property type="molecule type" value="Genomic_DNA"/>
</dbReference>
<keyword evidence="2" id="KW-0645">Protease</keyword>
<comment type="cofactor">
    <cofactor evidence="1">
        <name>Zn(2+)</name>
        <dbReference type="ChEBI" id="CHEBI:29105"/>
    </cofactor>
</comment>
<organism evidence="10 11">
    <name type="scientific">Azorhizobium oxalatiphilum</name>
    <dbReference type="NCBI Taxonomy" id="980631"/>
    <lineage>
        <taxon>Bacteria</taxon>
        <taxon>Pseudomonadati</taxon>
        <taxon>Pseudomonadota</taxon>
        <taxon>Alphaproteobacteria</taxon>
        <taxon>Hyphomicrobiales</taxon>
        <taxon>Xanthobacteraceae</taxon>
        <taxon>Azorhizobium</taxon>
    </lineage>
</organism>
<gene>
    <name evidence="10" type="ORF">GCM10007301_46610</name>
</gene>
<evidence type="ECO:0000256" key="1">
    <source>
        <dbReference type="ARBA" id="ARBA00001947"/>
    </source>
</evidence>
<evidence type="ECO:0000256" key="7">
    <source>
        <dbReference type="SAM" id="MobiDB-lite"/>
    </source>
</evidence>
<evidence type="ECO:0000259" key="9">
    <source>
        <dbReference type="Pfam" id="PF01551"/>
    </source>
</evidence>
<dbReference type="PANTHER" id="PTHR21666">
    <property type="entry name" value="PEPTIDASE-RELATED"/>
    <property type="match status" value="1"/>
</dbReference>
<evidence type="ECO:0000256" key="5">
    <source>
        <dbReference type="ARBA" id="ARBA00022833"/>
    </source>
</evidence>
<accession>A0A917CCV0</accession>
<dbReference type="InterPro" id="IPR050570">
    <property type="entry name" value="Cell_wall_metabolism_enzyme"/>
</dbReference>
<evidence type="ECO:0000256" key="8">
    <source>
        <dbReference type="SAM" id="Phobius"/>
    </source>
</evidence>
<keyword evidence="5" id="KW-0862">Zinc</keyword>
<feature type="transmembrane region" description="Helical" evidence="8">
    <location>
        <begin position="50"/>
        <end position="73"/>
    </location>
</feature>
<dbReference type="InterPro" id="IPR016047">
    <property type="entry name" value="M23ase_b-sheet_dom"/>
</dbReference>
<dbReference type="Gene3D" id="3.10.450.350">
    <property type="match status" value="1"/>
</dbReference>
<comment type="caution">
    <text evidence="10">The sequence shown here is derived from an EMBL/GenBank/DDBJ whole genome shotgun (WGS) entry which is preliminary data.</text>
</comment>
<evidence type="ECO:0000256" key="4">
    <source>
        <dbReference type="ARBA" id="ARBA00022801"/>
    </source>
</evidence>
<dbReference type="InterPro" id="IPR011055">
    <property type="entry name" value="Dup_hybrid_motif"/>
</dbReference>
<dbReference type="Pfam" id="PF01551">
    <property type="entry name" value="Peptidase_M23"/>
    <property type="match status" value="1"/>
</dbReference>
<evidence type="ECO:0000256" key="3">
    <source>
        <dbReference type="ARBA" id="ARBA00022723"/>
    </source>
</evidence>
<proteinExistence type="predicted"/>
<keyword evidence="4" id="KW-0378">Hydrolase</keyword>
<sequence>MAVRTRLVAPVLAGASPLGLLGDGAPLGLDGQEHSEAGSRPQRSRFNRRWLSATGLMGTVAVALMCGALFAAIDRQSRHVSRPILAARLMNHRSGGDKPRGDRLHTAAARETRRDLKRELKVEQLTASGMHAFTHVAARLGAVVAATADLPAGNRPPPPADAGPPDADDVPPPMADAMPSRAEVAQARRVGHRGAHTQVAAAQAVADAALGAMAHRQPAPPPPSPALGFAPPPVPAHGLPPEILHGASVSAPLAVPAPPPPSSFPMFENDTSAIGEPVNISVLEKAESRPQVAERVLVAKSGDTPEDMLRAAGIDTEDAQLLATGLRRAAGRARTALAGGEEIVLSEPTEGEAHAPTSGIVAHPRPLKVRLARGGATLAALVATDAGAYVPLAAAAPIPAAAAGDPEAVDPAVLDGVSVRDALYRLADAHVLDEELVDELVRLAGNDMDLDTSLSAADGLDLVYAPPEPGDSRAEAFRQEVVFAALTVDGRVRRYYRFRTPDDGAVDYYDATGHSVTKLLLRKPFAKGRLNDGFGWRIHPILHDRRFHNGVDYTGPAGSPIVAAGDGVVEKIDYEGGYGKYVRVKHDGGYETTYAHVEGFPSGLKVGQRVRQGQTVAFVGSTGLSTGPHLYYELRINGHYADPTRVKLAGGRMLSGDMAGAFQKERARMDALAAARPLPEPAQP</sequence>
<name>A0A917CCV0_9HYPH</name>